<organism evidence="2 3">
    <name type="scientific">Penicillium cinerascens</name>
    <dbReference type="NCBI Taxonomy" id="70096"/>
    <lineage>
        <taxon>Eukaryota</taxon>
        <taxon>Fungi</taxon>
        <taxon>Dikarya</taxon>
        <taxon>Ascomycota</taxon>
        <taxon>Pezizomycotina</taxon>
        <taxon>Eurotiomycetes</taxon>
        <taxon>Eurotiomycetidae</taxon>
        <taxon>Eurotiales</taxon>
        <taxon>Aspergillaceae</taxon>
        <taxon>Penicillium</taxon>
    </lineage>
</organism>
<proteinExistence type="predicted"/>
<dbReference type="RefSeq" id="XP_058307716.1">
    <property type="nucleotide sequence ID" value="XM_058453525.1"/>
</dbReference>
<dbReference type="AlphaFoldDB" id="A0A9W9SXQ9"/>
<comment type="caution">
    <text evidence="2">The sequence shown here is derived from an EMBL/GenBank/DDBJ whole genome shotgun (WGS) entry which is preliminary data.</text>
</comment>
<gene>
    <name evidence="2" type="ORF">N7498_006463</name>
</gene>
<reference evidence="2" key="1">
    <citation type="submission" date="2022-12" db="EMBL/GenBank/DDBJ databases">
        <authorList>
            <person name="Petersen C."/>
        </authorList>
    </citation>
    <scope>NUCLEOTIDE SEQUENCE</scope>
    <source>
        <strain evidence="2">IBT 15544</strain>
    </source>
</reference>
<keyword evidence="3" id="KW-1185">Reference proteome</keyword>
<evidence type="ECO:0000256" key="1">
    <source>
        <dbReference type="SAM" id="MobiDB-lite"/>
    </source>
</evidence>
<evidence type="ECO:0000313" key="2">
    <source>
        <dbReference type="EMBL" id="KAJ5201800.1"/>
    </source>
</evidence>
<name>A0A9W9SXQ9_9EURO</name>
<evidence type="ECO:0000313" key="3">
    <source>
        <dbReference type="Proteomes" id="UP001150904"/>
    </source>
</evidence>
<dbReference type="OrthoDB" id="4352998at2759"/>
<feature type="region of interest" description="Disordered" evidence="1">
    <location>
        <begin position="1"/>
        <end position="30"/>
    </location>
</feature>
<dbReference type="EMBL" id="JAPQKR010000013">
    <property type="protein sequence ID" value="KAJ5201800.1"/>
    <property type="molecule type" value="Genomic_DNA"/>
</dbReference>
<protein>
    <submittedName>
        <fullName evidence="2">Uncharacterized protein</fullName>
    </submittedName>
</protein>
<dbReference type="GeneID" id="83180826"/>
<feature type="compositionally biased region" description="Basic and acidic residues" evidence="1">
    <location>
        <begin position="8"/>
        <end position="25"/>
    </location>
</feature>
<reference evidence="2" key="2">
    <citation type="journal article" date="2023" name="IMA Fungus">
        <title>Comparative genomic study of the Penicillium genus elucidates a diverse pangenome and 15 lateral gene transfer events.</title>
        <authorList>
            <person name="Petersen C."/>
            <person name="Sorensen T."/>
            <person name="Nielsen M.R."/>
            <person name="Sondergaard T.E."/>
            <person name="Sorensen J.L."/>
            <person name="Fitzpatrick D.A."/>
            <person name="Frisvad J.C."/>
            <person name="Nielsen K.L."/>
        </authorList>
    </citation>
    <scope>NUCLEOTIDE SEQUENCE</scope>
    <source>
        <strain evidence="2">IBT 15544</strain>
    </source>
</reference>
<dbReference type="Proteomes" id="UP001150904">
    <property type="component" value="Unassembled WGS sequence"/>
</dbReference>
<accession>A0A9W9SXQ9</accession>
<sequence length="153" mass="17907">MAVTRSNQDTRKLTVKEASKPDAPRTDQNTAADGCQRCFLRLEKNPDHTCESRQRSRSCRYCLQVRHKCKPLPREVYPAVVAALEKTGEERKEAILVVRQMIRLRTRRLRSEKRARDEQLQRERRATFKPLSHSVTNREGFGQLNLFSRDNEV</sequence>